<reference evidence="1" key="1">
    <citation type="submission" date="2023-04" db="EMBL/GenBank/DDBJ databases">
        <title>A chromosome-level genome assembly of the parasitoid wasp Eretmocerus hayati.</title>
        <authorList>
            <person name="Zhong Y."/>
            <person name="Liu S."/>
            <person name="Liu Y."/>
        </authorList>
    </citation>
    <scope>NUCLEOTIDE SEQUENCE</scope>
    <source>
        <strain evidence="1">ZJU_SS_LIU_2023</strain>
    </source>
</reference>
<name>A0ACC2N2A8_9HYME</name>
<gene>
    <name evidence="1" type="ORF">QAD02_006658</name>
</gene>
<evidence type="ECO:0000313" key="2">
    <source>
        <dbReference type="Proteomes" id="UP001239111"/>
    </source>
</evidence>
<accession>A0ACC2N2A8</accession>
<proteinExistence type="predicted"/>
<sequence>MSQSRDVIHIGSWAESPPPFTYDETEPVSSPRTSTPIAVSTAPISGVDNPSFSALTPVRTDDLTNPVVAKFIRDATRPPRAQPRILTPSMRALRLNTTQIRTNDLMNSHTYYDKEGTLYGMTYDFGGPPICPAIDWDGSLNVLTVGDSLRVLKEYCLSHVHIKYVINYIISPSCRDNFSHRVGCAYDGQSCKSPAELDNARKSDFILHVGLQTGDDICPACFRIYLSRHIV</sequence>
<dbReference type="EMBL" id="CM056744">
    <property type="protein sequence ID" value="KAJ8664996.1"/>
    <property type="molecule type" value="Genomic_DNA"/>
</dbReference>
<protein>
    <submittedName>
        <fullName evidence="1">Uncharacterized protein</fullName>
    </submittedName>
</protein>
<organism evidence="1 2">
    <name type="scientific">Eretmocerus hayati</name>
    <dbReference type="NCBI Taxonomy" id="131215"/>
    <lineage>
        <taxon>Eukaryota</taxon>
        <taxon>Metazoa</taxon>
        <taxon>Ecdysozoa</taxon>
        <taxon>Arthropoda</taxon>
        <taxon>Hexapoda</taxon>
        <taxon>Insecta</taxon>
        <taxon>Pterygota</taxon>
        <taxon>Neoptera</taxon>
        <taxon>Endopterygota</taxon>
        <taxon>Hymenoptera</taxon>
        <taxon>Apocrita</taxon>
        <taxon>Proctotrupomorpha</taxon>
        <taxon>Chalcidoidea</taxon>
        <taxon>Aphelinidae</taxon>
        <taxon>Aphelininae</taxon>
        <taxon>Eretmocerus</taxon>
    </lineage>
</organism>
<keyword evidence="2" id="KW-1185">Reference proteome</keyword>
<comment type="caution">
    <text evidence="1">The sequence shown here is derived from an EMBL/GenBank/DDBJ whole genome shotgun (WGS) entry which is preliminary data.</text>
</comment>
<evidence type="ECO:0000313" key="1">
    <source>
        <dbReference type="EMBL" id="KAJ8664996.1"/>
    </source>
</evidence>
<dbReference type="Proteomes" id="UP001239111">
    <property type="component" value="Chromosome 4"/>
</dbReference>